<name>A0A7W7VS04_9ACTN</name>
<feature type="transmembrane region" description="Helical" evidence="6">
    <location>
        <begin position="318"/>
        <end position="337"/>
    </location>
</feature>
<keyword evidence="4 6" id="KW-1133">Transmembrane helix</keyword>
<dbReference type="PANTHER" id="PTHR30250">
    <property type="entry name" value="PST FAMILY PREDICTED COLANIC ACID TRANSPORTER"/>
    <property type="match status" value="1"/>
</dbReference>
<proteinExistence type="predicted"/>
<evidence type="ECO:0000256" key="5">
    <source>
        <dbReference type="ARBA" id="ARBA00023136"/>
    </source>
</evidence>
<dbReference type="RefSeq" id="WP_184723582.1">
    <property type="nucleotide sequence ID" value="NZ_JACHJP010000012.1"/>
</dbReference>
<dbReference type="EMBL" id="JACHJP010000012">
    <property type="protein sequence ID" value="MBB4920084.1"/>
    <property type="molecule type" value="Genomic_DNA"/>
</dbReference>
<keyword evidence="8" id="KW-1185">Reference proteome</keyword>
<feature type="transmembrane region" description="Helical" evidence="6">
    <location>
        <begin position="349"/>
        <end position="369"/>
    </location>
</feature>
<keyword evidence="2" id="KW-1003">Cell membrane</keyword>
<protein>
    <submittedName>
        <fullName evidence="7">O-antigen/teichoic acid export membrane protein</fullName>
    </submittedName>
</protein>
<feature type="transmembrane region" description="Helical" evidence="6">
    <location>
        <begin position="196"/>
        <end position="215"/>
    </location>
</feature>
<evidence type="ECO:0000256" key="1">
    <source>
        <dbReference type="ARBA" id="ARBA00004651"/>
    </source>
</evidence>
<keyword evidence="5 6" id="KW-0472">Membrane</keyword>
<organism evidence="7 8">
    <name type="scientific">Streptosporangium saharense</name>
    <dbReference type="NCBI Taxonomy" id="1706840"/>
    <lineage>
        <taxon>Bacteria</taxon>
        <taxon>Bacillati</taxon>
        <taxon>Actinomycetota</taxon>
        <taxon>Actinomycetes</taxon>
        <taxon>Streptosporangiales</taxon>
        <taxon>Streptosporangiaceae</taxon>
        <taxon>Streptosporangium</taxon>
    </lineage>
</organism>
<sequence>MSATTDEPEGRFAGLRQRVTRDLRNPLFRNGYALMANTAITAVLGMGYWWLAAQMYGPADFGRGQALITAMRLFASLTALGFVGALARFIPVAGPRTPALIVRAYAVAGATGVVAALGFLVTLPWWGPTYASLGGIGPGLFFLASTLVWSVFTLEDVTLAGLRRATWVPVNSLCYGLVKMAMLVGLAFALPRDGIFVSWIIPAAMALIPINLLLFKKVIPRHVRKTESTARPFSFGEVGRFLAGDYPGTLSILASVYLIPVLIAARVDEVTFGYFSMAHTLGSLIELLAMNMATSLTVEGSFDRERLASNSRRALRRAFMIIIPIVIVTILAAPLILRVFGPGFADRGTLLLQLMSLAVLPRVLIEIYLSGLRAVGQARRLALVQICLAVLVLTSTLVLFPTTGIEAVGYALLLSELLIAALIFPGLRRMLKGGERSQTAVTAGSL</sequence>
<keyword evidence="3 6" id="KW-0812">Transmembrane</keyword>
<dbReference type="GO" id="GO:0005886">
    <property type="term" value="C:plasma membrane"/>
    <property type="evidence" value="ECO:0007669"/>
    <property type="project" value="UniProtKB-SubCell"/>
</dbReference>
<comment type="caution">
    <text evidence="7">The sequence shown here is derived from an EMBL/GenBank/DDBJ whole genome shotgun (WGS) entry which is preliminary data.</text>
</comment>
<evidence type="ECO:0000313" key="7">
    <source>
        <dbReference type="EMBL" id="MBB4920084.1"/>
    </source>
</evidence>
<accession>A0A7W7VS04</accession>
<feature type="transmembrane region" description="Helical" evidence="6">
    <location>
        <begin position="102"/>
        <end position="126"/>
    </location>
</feature>
<dbReference type="AlphaFoldDB" id="A0A7W7VS04"/>
<feature type="transmembrane region" description="Helical" evidence="6">
    <location>
        <begin position="31"/>
        <end position="51"/>
    </location>
</feature>
<evidence type="ECO:0000256" key="4">
    <source>
        <dbReference type="ARBA" id="ARBA00022989"/>
    </source>
</evidence>
<evidence type="ECO:0000256" key="2">
    <source>
        <dbReference type="ARBA" id="ARBA00022475"/>
    </source>
</evidence>
<evidence type="ECO:0000256" key="6">
    <source>
        <dbReference type="SAM" id="Phobius"/>
    </source>
</evidence>
<gene>
    <name evidence="7" type="ORF">FHS44_007228</name>
</gene>
<feature type="transmembrane region" description="Helical" evidence="6">
    <location>
        <begin position="407"/>
        <end position="427"/>
    </location>
</feature>
<feature type="transmembrane region" description="Helical" evidence="6">
    <location>
        <begin position="132"/>
        <end position="154"/>
    </location>
</feature>
<dbReference type="PANTHER" id="PTHR30250:SF26">
    <property type="entry name" value="PSMA PROTEIN"/>
    <property type="match status" value="1"/>
</dbReference>
<dbReference type="Proteomes" id="UP000552644">
    <property type="component" value="Unassembled WGS sequence"/>
</dbReference>
<feature type="transmembrane region" description="Helical" evidence="6">
    <location>
        <begin position="166"/>
        <end position="190"/>
    </location>
</feature>
<dbReference type="InterPro" id="IPR050833">
    <property type="entry name" value="Poly_Biosynth_Transport"/>
</dbReference>
<feature type="transmembrane region" description="Helical" evidence="6">
    <location>
        <begin position="381"/>
        <end position="401"/>
    </location>
</feature>
<feature type="transmembrane region" description="Helical" evidence="6">
    <location>
        <begin position="71"/>
        <end position="90"/>
    </location>
</feature>
<evidence type="ECO:0000313" key="8">
    <source>
        <dbReference type="Proteomes" id="UP000552644"/>
    </source>
</evidence>
<evidence type="ECO:0000256" key="3">
    <source>
        <dbReference type="ARBA" id="ARBA00022692"/>
    </source>
</evidence>
<reference evidence="7 8" key="1">
    <citation type="submission" date="2020-08" db="EMBL/GenBank/DDBJ databases">
        <title>Genomic Encyclopedia of Type Strains, Phase III (KMG-III): the genomes of soil and plant-associated and newly described type strains.</title>
        <authorList>
            <person name="Whitman W."/>
        </authorList>
    </citation>
    <scope>NUCLEOTIDE SEQUENCE [LARGE SCALE GENOMIC DNA]</scope>
    <source>
        <strain evidence="7 8">CECT 8840</strain>
    </source>
</reference>
<comment type="subcellular location">
    <subcellularLocation>
        <location evidence="1">Cell membrane</location>
        <topology evidence="1">Multi-pass membrane protein</topology>
    </subcellularLocation>
</comment>